<dbReference type="Proteomes" id="UP000284842">
    <property type="component" value="Unassembled WGS sequence"/>
</dbReference>
<dbReference type="EMBL" id="NHTK01000069">
    <property type="protein sequence ID" value="PPR08219.1"/>
    <property type="molecule type" value="Genomic_DNA"/>
</dbReference>
<dbReference type="AlphaFoldDB" id="A0A409YZ09"/>
<protein>
    <submittedName>
        <fullName evidence="1">Uncharacterized protein</fullName>
    </submittedName>
</protein>
<reference evidence="1 2" key="1">
    <citation type="journal article" date="2018" name="Evol. Lett.">
        <title>Horizontal gene cluster transfer increased hallucinogenic mushroom diversity.</title>
        <authorList>
            <person name="Reynolds H.T."/>
            <person name="Vijayakumar V."/>
            <person name="Gluck-Thaler E."/>
            <person name="Korotkin H.B."/>
            <person name="Matheny P.B."/>
            <person name="Slot J.C."/>
        </authorList>
    </citation>
    <scope>NUCLEOTIDE SEQUENCE [LARGE SCALE GENOMIC DNA]</scope>
    <source>
        <strain evidence="1 2">2629</strain>
    </source>
</reference>
<proteinExistence type="predicted"/>
<dbReference type="OrthoDB" id="3114957at2759"/>
<keyword evidence="2" id="KW-1185">Reference proteome</keyword>
<name>A0A409YZ09_9AGAR</name>
<organism evidence="1 2">
    <name type="scientific">Panaeolus cyanescens</name>
    <dbReference type="NCBI Taxonomy" id="181874"/>
    <lineage>
        <taxon>Eukaryota</taxon>
        <taxon>Fungi</taxon>
        <taxon>Dikarya</taxon>
        <taxon>Basidiomycota</taxon>
        <taxon>Agaricomycotina</taxon>
        <taxon>Agaricomycetes</taxon>
        <taxon>Agaricomycetidae</taxon>
        <taxon>Agaricales</taxon>
        <taxon>Agaricineae</taxon>
        <taxon>Galeropsidaceae</taxon>
        <taxon>Panaeolus</taxon>
    </lineage>
</organism>
<dbReference type="InParanoid" id="A0A409YZ09"/>
<evidence type="ECO:0000313" key="1">
    <source>
        <dbReference type="EMBL" id="PPR08219.1"/>
    </source>
</evidence>
<accession>A0A409YZ09</accession>
<sequence>MSDTPVAVEHIKLTITVGPNVDPTKFEEPIDQALDKITDICSREPTPLVSIELNVTTLKEEMNHDAFAQVFVKLHMLFDAIDDIPVIISSSLHFTRNHVIEVEPGPQKAVQQDAVFIWFLVCFFQMGKVPYLNLAITTNIEDQWIWESITSNLLKLCNQWRYFMESIKAFCIVLQFRDSQAVVNLHYDLRYWKRLFLTALGLLQKINRNLVLKYYIGLGIGEKLIVNKHGIERKKKIRGHRRR</sequence>
<gene>
    <name evidence="1" type="ORF">CVT24_001234</name>
</gene>
<comment type="caution">
    <text evidence="1">The sequence shown here is derived from an EMBL/GenBank/DDBJ whole genome shotgun (WGS) entry which is preliminary data.</text>
</comment>
<evidence type="ECO:0000313" key="2">
    <source>
        <dbReference type="Proteomes" id="UP000284842"/>
    </source>
</evidence>